<dbReference type="InterPro" id="IPR051333">
    <property type="entry name" value="CLIP_Serine_Protease"/>
</dbReference>
<proteinExistence type="inferred from homology"/>
<dbReference type="SUPFAM" id="SSF50494">
    <property type="entry name" value="Trypsin-like serine proteases"/>
    <property type="match status" value="3"/>
</dbReference>
<comment type="similarity">
    <text evidence="1">Belongs to the peptidase S1 family. CLIP subfamily.</text>
</comment>
<dbReference type="InterPro" id="IPR009003">
    <property type="entry name" value="Peptidase_S1_PA"/>
</dbReference>
<dbReference type="InterPro" id="IPR001254">
    <property type="entry name" value="Trypsin_dom"/>
</dbReference>
<name>A0A336KIU9_CULSO</name>
<dbReference type="PANTHER" id="PTHR24260:SF136">
    <property type="entry name" value="GH08193P-RELATED"/>
    <property type="match status" value="1"/>
</dbReference>
<feature type="domain" description="Peptidase S1" evidence="2">
    <location>
        <begin position="1"/>
        <end position="251"/>
    </location>
</feature>
<evidence type="ECO:0000259" key="2">
    <source>
        <dbReference type="PROSITE" id="PS50240"/>
    </source>
</evidence>
<organism evidence="3">
    <name type="scientific">Culicoides sonorensis</name>
    <name type="common">Biting midge</name>
    <dbReference type="NCBI Taxonomy" id="179676"/>
    <lineage>
        <taxon>Eukaryota</taxon>
        <taxon>Metazoa</taxon>
        <taxon>Ecdysozoa</taxon>
        <taxon>Arthropoda</taxon>
        <taxon>Hexapoda</taxon>
        <taxon>Insecta</taxon>
        <taxon>Pterygota</taxon>
        <taxon>Neoptera</taxon>
        <taxon>Endopterygota</taxon>
        <taxon>Diptera</taxon>
        <taxon>Nematocera</taxon>
        <taxon>Chironomoidea</taxon>
        <taxon>Ceratopogonidae</taxon>
        <taxon>Ceratopogoninae</taxon>
        <taxon>Culicoides</taxon>
        <taxon>Monoculicoides</taxon>
    </lineage>
</organism>
<evidence type="ECO:0000256" key="1">
    <source>
        <dbReference type="ARBA" id="ARBA00024195"/>
    </source>
</evidence>
<accession>A0A336KIU9</accession>
<reference evidence="4" key="2">
    <citation type="submission" date="2018-07" db="EMBL/GenBank/DDBJ databases">
        <authorList>
            <person name="Quirk P.G."/>
            <person name="Krulwich T.A."/>
        </authorList>
    </citation>
    <scope>NUCLEOTIDE SEQUENCE</scope>
</reference>
<dbReference type="GO" id="GO:0006508">
    <property type="term" value="P:proteolysis"/>
    <property type="evidence" value="ECO:0007669"/>
    <property type="project" value="InterPro"/>
</dbReference>
<reference evidence="3" key="1">
    <citation type="submission" date="2018-04" db="EMBL/GenBank/DDBJ databases">
        <authorList>
            <person name="Go L.Y."/>
            <person name="Mitchell J.A."/>
        </authorList>
    </citation>
    <scope>NUCLEOTIDE SEQUENCE</scope>
    <source>
        <tissue evidence="3">Whole organism</tissue>
    </source>
</reference>
<dbReference type="InterPro" id="IPR043504">
    <property type="entry name" value="Peptidase_S1_PA_chymotrypsin"/>
</dbReference>
<gene>
    <name evidence="3" type="primary">CSON008560</name>
</gene>
<sequence>MLINGLSNLLSSSNLVVPDIVRLGDLDLESDTDDKYKQEFSIEEIIVHPLYKTSSFYNDIAIFKLNGSVHYDSKFIWRGENIKVKKVTVHPKFNNTTLDNNIALVKIEDNLDILPVCLDASDNITGVVQLYGSGKTQNIRVKIYGPGQIQNIERNSLNEFDETEPEELVTNPVYRLNNNICNKFFEDQNHIIDDTQIKRGAPTLIDIQQLYGNRIFYAISLPYFGDDCGFKFPVVSTKISHYIDWIDSVIFPGSDKNKFYQEKDHIPDDFLDKTEYSLEQACVAKRYSLQHKFEDSFDSEADFAHVALIGYGTQDWRCIGSLISNKHILTSYDCANSNSDFTTAGLGVEKKEHKIKNIMPICLWLGKGSVPFYLSSISTENENYGLKKTIMRPYRNEDCKNMGFKNDIKSNDQICVKDFNRVHDFFVTSFCWIPGMALITDSSIENNKQFEVPYLVGLMTSLNKTKCK</sequence>
<dbReference type="EMBL" id="UFQT01000322">
    <property type="protein sequence ID" value="SSX23230.1"/>
    <property type="molecule type" value="Genomic_DNA"/>
</dbReference>
<dbReference type="VEuPathDB" id="VectorBase:CSON008560"/>
<dbReference type="Gene3D" id="2.40.10.10">
    <property type="entry name" value="Trypsin-like serine proteases"/>
    <property type="match status" value="3"/>
</dbReference>
<dbReference type="Pfam" id="PF00089">
    <property type="entry name" value="Trypsin"/>
    <property type="match status" value="2"/>
</dbReference>
<dbReference type="GO" id="GO:0004252">
    <property type="term" value="F:serine-type endopeptidase activity"/>
    <property type="evidence" value="ECO:0007669"/>
    <property type="project" value="InterPro"/>
</dbReference>
<dbReference type="PROSITE" id="PS50240">
    <property type="entry name" value="TRYPSIN_DOM"/>
    <property type="match status" value="1"/>
</dbReference>
<dbReference type="EMBL" id="UFQS01000322">
    <property type="protein sequence ID" value="SSX02863.1"/>
    <property type="molecule type" value="Genomic_DNA"/>
</dbReference>
<evidence type="ECO:0000313" key="4">
    <source>
        <dbReference type="EMBL" id="SSX23230.1"/>
    </source>
</evidence>
<dbReference type="PANTHER" id="PTHR24260">
    <property type="match status" value="1"/>
</dbReference>
<dbReference type="AlphaFoldDB" id="A0A336KIU9"/>
<evidence type="ECO:0000313" key="3">
    <source>
        <dbReference type="EMBL" id="SSX02863.1"/>
    </source>
</evidence>
<protein>
    <submittedName>
        <fullName evidence="3">CSON008560 protein</fullName>
    </submittedName>
</protein>